<dbReference type="EC" id="3.5.2.9" evidence="5"/>
<reference evidence="5 6" key="1">
    <citation type="submission" date="2019-04" db="EMBL/GenBank/DDBJ databases">
        <title>Chitiniphilus eburnea sp. nov., a novel chitinolytic bacterium isolated from aquaculture sludge.</title>
        <authorList>
            <person name="Sheng M."/>
        </authorList>
    </citation>
    <scope>NUCLEOTIDE SEQUENCE [LARGE SCALE GENOMIC DNA]</scope>
    <source>
        <strain evidence="5 6">HX-2-15</strain>
    </source>
</reference>
<organism evidence="5 6">
    <name type="scientific">Chitiniphilus eburneus</name>
    <dbReference type="NCBI Taxonomy" id="2571148"/>
    <lineage>
        <taxon>Bacteria</taxon>
        <taxon>Pseudomonadati</taxon>
        <taxon>Pseudomonadota</taxon>
        <taxon>Betaproteobacteria</taxon>
        <taxon>Neisseriales</taxon>
        <taxon>Chitinibacteraceae</taxon>
        <taxon>Chitiniphilus</taxon>
    </lineage>
</organism>
<dbReference type="InterPro" id="IPR010016">
    <property type="entry name" value="PxpB"/>
</dbReference>
<comment type="caution">
    <text evidence="5">The sequence shown here is derived from an EMBL/GenBank/DDBJ whole genome shotgun (WGS) entry which is preliminary data.</text>
</comment>
<evidence type="ECO:0000313" key="6">
    <source>
        <dbReference type="Proteomes" id="UP000310016"/>
    </source>
</evidence>
<keyword evidence="2 5" id="KW-0378">Hydrolase</keyword>
<feature type="domain" description="Carboxyltransferase" evidence="4">
    <location>
        <begin position="6"/>
        <end position="203"/>
    </location>
</feature>
<dbReference type="OrthoDB" id="9778567at2"/>
<evidence type="ECO:0000256" key="1">
    <source>
        <dbReference type="ARBA" id="ARBA00022741"/>
    </source>
</evidence>
<evidence type="ECO:0000256" key="2">
    <source>
        <dbReference type="ARBA" id="ARBA00022801"/>
    </source>
</evidence>
<name>A0A4U0PRW5_9NEIS</name>
<protein>
    <submittedName>
        <fullName evidence="5">5-oxoprolinase subunit PxpB</fullName>
        <ecNumber evidence="5">3.5.2.9</ecNumber>
    </submittedName>
</protein>
<dbReference type="RefSeq" id="WP_136774018.1">
    <property type="nucleotide sequence ID" value="NZ_CP156074.1"/>
</dbReference>
<dbReference type="AlphaFoldDB" id="A0A4U0PRW5"/>
<dbReference type="Proteomes" id="UP000310016">
    <property type="component" value="Unassembled WGS sequence"/>
</dbReference>
<dbReference type="PANTHER" id="PTHR34698">
    <property type="entry name" value="5-OXOPROLINASE SUBUNIT B"/>
    <property type="match status" value="1"/>
</dbReference>
<accession>A0A4U0PRW5</accession>
<dbReference type="InterPro" id="IPR029000">
    <property type="entry name" value="Cyclophilin-like_dom_sf"/>
</dbReference>
<proteinExistence type="predicted"/>
<sequence length="217" mass="22982">MSDISPTIQPLGETALVLSVGAELAAQRRLWAAWHVLEHRLPQVEWVLGMGNLTAHFDPLATPSRVVIRALEGAWTHSAGVELMPGQIITLPVRYGGEYGPDLPVVAEHAGLTPREVAEAHAAGDYVVYCLGFLPGFAYLGGLDPRITAPRRADPRLAVPAGSVAIGGSQTGIYPMASPGGWQLIGHTGAALFDPYREIPGLLGPGDTVRFVIEDIA</sequence>
<keyword evidence="1" id="KW-0547">Nucleotide-binding</keyword>
<dbReference type="GO" id="GO:0017168">
    <property type="term" value="F:5-oxoprolinase (ATP-hydrolyzing) activity"/>
    <property type="evidence" value="ECO:0007669"/>
    <property type="project" value="UniProtKB-EC"/>
</dbReference>
<evidence type="ECO:0000259" key="4">
    <source>
        <dbReference type="SMART" id="SM00796"/>
    </source>
</evidence>
<evidence type="ECO:0000313" key="5">
    <source>
        <dbReference type="EMBL" id="TJZ71029.1"/>
    </source>
</evidence>
<dbReference type="NCBIfam" id="TIGR00370">
    <property type="entry name" value="5-oxoprolinase subunit PxpB"/>
    <property type="match status" value="1"/>
</dbReference>
<dbReference type="SUPFAM" id="SSF50891">
    <property type="entry name" value="Cyclophilin-like"/>
    <property type="match status" value="1"/>
</dbReference>
<dbReference type="PANTHER" id="PTHR34698:SF2">
    <property type="entry name" value="5-OXOPROLINASE SUBUNIT B"/>
    <property type="match status" value="1"/>
</dbReference>
<dbReference type="Gene3D" id="2.40.100.10">
    <property type="entry name" value="Cyclophilin-like"/>
    <property type="match status" value="1"/>
</dbReference>
<dbReference type="SUPFAM" id="SSF160467">
    <property type="entry name" value="PH0987 N-terminal domain-like"/>
    <property type="match status" value="1"/>
</dbReference>
<keyword evidence="3" id="KW-0067">ATP-binding</keyword>
<evidence type="ECO:0000256" key="3">
    <source>
        <dbReference type="ARBA" id="ARBA00022840"/>
    </source>
</evidence>
<dbReference type="SMART" id="SM00796">
    <property type="entry name" value="AHS1"/>
    <property type="match status" value="1"/>
</dbReference>
<dbReference type="Pfam" id="PF02682">
    <property type="entry name" value="CT_C_D"/>
    <property type="match status" value="1"/>
</dbReference>
<dbReference type="GO" id="GO:0005524">
    <property type="term" value="F:ATP binding"/>
    <property type="evidence" value="ECO:0007669"/>
    <property type="project" value="UniProtKB-KW"/>
</dbReference>
<gene>
    <name evidence="5" type="primary">pxpB</name>
    <name evidence="5" type="ORF">FAZ21_13770</name>
</gene>
<dbReference type="InterPro" id="IPR003833">
    <property type="entry name" value="CT_C_D"/>
</dbReference>
<keyword evidence="6" id="KW-1185">Reference proteome</keyword>
<dbReference type="EMBL" id="SUMF01000017">
    <property type="protein sequence ID" value="TJZ71029.1"/>
    <property type="molecule type" value="Genomic_DNA"/>
</dbReference>